<organism evidence="1 2">
    <name type="scientific">Circinella minor</name>
    <dbReference type="NCBI Taxonomy" id="1195481"/>
    <lineage>
        <taxon>Eukaryota</taxon>
        <taxon>Fungi</taxon>
        <taxon>Fungi incertae sedis</taxon>
        <taxon>Mucoromycota</taxon>
        <taxon>Mucoromycotina</taxon>
        <taxon>Mucoromycetes</taxon>
        <taxon>Mucorales</taxon>
        <taxon>Lichtheimiaceae</taxon>
        <taxon>Circinella</taxon>
    </lineage>
</organism>
<proteinExistence type="predicted"/>
<dbReference type="Proteomes" id="UP000646827">
    <property type="component" value="Unassembled WGS sequence"/>
</dbReference>
<comment type="caution">
    <text evidence="1">The sequence shown here is derived from an EMBL/GenBank/DDBJ whole genome shotgun (WGS) entry which is preliminary data.</text>
</comment>
<protein>
    <submittedName>
        <fullName evidence="1">Uncharacterized protein</fullName>
    </submittedName>
</protein>
<name>A0A8H7SA10_9FUNG</name>
<sequence>MNQHQQQQLLSPPQQPVSITNEDIYMRVLAIGDSQQNGELCVNHLEQRISGIEAMLRQMLYNQQQILGLLQQQQQQPLPPLQQEEWYRHPVLYTCFLLVDSSQSHQLNSSGSMMQKRWSTRITSAGTPPPGLVRLLSTRMTAWTRVRRVGASLPTYPFQGVREHSQAILLLRGGKPGWNAGEGR</sequence>
<keyword evidence="2" id="KW-1185">Reference proteome</keyword>
<reference evidence="1 2" key="1">
    <citation type="submission" date="2020-12" db="EMBL/GenBank/DDBJ databases">
        <title>Metabolic potential, ecology and presence of endohyphal bacteria is reflected in genomic diversity of Mucoromycotina.</title>
        <authorList>
            <person name="Muszewska A."/>
            <person name="Okrasinska A."/>
            <person name="Steczkiewicz K."/>
            <person name="Drgas O."/>
            <person name="Orlowska M."/>
            <person name="Perlinska-Lenart U."/>
            <person name="Aleksandrzak-Piekarczyk T."/>
            <person name="Szatraj K."/>
            <person name="Zielenkiewicz U."/>
            <person name="Pilsyk S."/>
            <person name="Malc E."/>
            <person name="Mieczkowski P."/>
            <person name="Kruszewska J.S."/>
            <person name="Biernat P."/>
            <person name="Pawlowska J."/>
        </authorList>
    </citation>
    <scope>NUCLEOTIDE SEQUENCE [LARGE SCALE GENOMIC DNA]</scope>
    <source>
        <strain evidence="1 2">CBS 142.35</strain>
    </source>
</reference>
<dbReference type="AlphaFoldDB" id="A0A8H7SA10"/>
<dbReference type="EMBL" id="JAEPRB010000026">
    <property type="protein sequence ID" value="KAG2225625.1"/>
    <property type="molecule type" value="Genomic_DNA"/>
</dbReference>
<accession>A0A8H7SA10</accession>
<evidence type="ECO:0000313" key="1">
    <source>
        <dbReference type="EMBL" id="KAG2225625.1"/>
    </source>
</evidence>
<gene>
    <name evidence="1" type="ORF">INT45_013736</name>
</gene>
<evidence type="ECO:0000313" key="2">
    <source>
        <dbReference type="Proteomes" id="UP000646827"/>
    </source>
</evidence>